<gene>
    <name evidence="2" type="ORF">DACRYDRAFT_16860</name>
</gene>
<protein>
    <submittedName>
        <fullName evidence="2">Uncharacterized protein</fullName>
    </submittedName>
</protein>
<feature type="region of interest" description="Disordered" evidence="1">
    <location>
        <begin position="1"/>
        <end position="33"/>
    </location>
</feature>
<accession>M5FX80</accession>
<feature type="region of interest" description="Disordered" evidence="1">
    <location>
        <begin position="92"/>
        <end position="174"/>
    </location>
</feature>
<dbReference type="HOGENOM" id="CLU_681559_0_0_1"/>
<reference evidence="2 3" key="1">
    <citation type="journal article" date="2012" name="Science">
        <title>The Paleozoic origin of enzymatic lignin decomposition reconstructed from 31 fungal genomes.</title>
        <authorList>
            <person name="Floudas D."/>
            <person name="Binder M."/>
            <person name="Riley R."/>
            <person name="Barry K."/>
            <person name="Blanchette R.A."/>
            <person name="Henrissat B."/>
            <person name="Martinez A.T."/>
            <person name="Otillar R."/>
            <person name="Spatafora J.W."/>
            <person name="Yadav J.S."/>
            <person name="Aerts A."/>
            <person name="Benoit I."/>
            <person name="Boyd A."/>
            <person name="Carlson A."/>
            <person name="Copeland A."/>
            <person name="Coutinho P.M."/>
            <person name="de Vries R.P."/>
            <person name="Ferreira P."/>
            <person name="Findley K."/>
            <person name="Foster B."/>
            <person name="Gaskell J."/>
            <person name="Glotzer D."/>
            <person name="Gorecki P."/>
            <person name="Heitman J."/>
            <person name="Hesse C."/>
            <person name="Hori C."/>
            <person name="Igarashi K."/>
            <person name="Jurgens J.A."/>
            <person name="Kallen N."/>
            <person name="Kersten P."/>
            <person name="Kohler A."/>
            <person name="Kuees U."/>
            <person name="Kumar T.K.A."/>
            <person name="Kuo A."/>
            <person name="LaButti K."/>
            <person name="Larrondo L.F."/>
            <person name="Lindquist E."/>
            <person name="Ling A."/>
            <person name="Lombard V."/>
            <person name="Lucas S."/>
            <person name="Lundell T."/>
            <person name="Martin R."/>
            <person name="McLaughlin D.J."/>
            <person name="Morgenstern I."/>
            <person name="Morin E."/>
            <person name="Murat C."/>
            <person name="Nagy L.G."/>
            <person name="Nolan M."/>
            <person name="Ohm R.A."/>
            <person name="Patyshakuliyeva A."/>
            <person name="Rokas A."/>
            <person name="Ruiz-Duenas F.J."/>
            <person name="Sabat G."/>
            <person name="Salamov A."/>
            <person name="Samejima M."/>
            <person name="Schmutz J."/>
            <person name="Slot J.C."/>
            <person name="St John F."/>
            <person name="Stenlid J."/>
            <person name="Sun H."/>
            <person name="Sun S."/>
            <person name="Syed K."/>
            <person name="Tsang A."/>
            <person name="Wiebenga A."/>
            <person name="Young D."/>
            <person name="Pisabarro A."/>
            <person name="Eastwood D.C."/>
            <person name="Martin F."/>
            <person name="Cullen D."/>
            <person name="Grigoriev I.V."/>
            <person name="Hibbett D.S."/>
        </authorList>
    </citation>
    <scope>NUCLEOTIDE SEQUENCE [LARGE SCALE GENOMIC DNA]</scope>
    <source>
        <strain evidence="2 3">DJM-731 SS1</strain>
    </source>
</reference>
<feature type="compositionally biased region" description="Low complexity" evidence="1">
    <location>
        <begin position="163"/>
        <end position="174"/>
    </location>
</feature>
<name>M5FX80_DACPD</name>
<feature type="region of interest" description="Disordered" evidence="1">
    <location>
        <begin position="238"/>
        <end position="268"/>
    </location>
</feature>
<dbReference type="AlphaFoldDB" id="M5FX80"/>
<keyword evidence="3" id="KW-1185">Reference proteome</keyword>
<organism evidence="2 3">
    <name type="scientific">Dacryopinax primogenitus (strain DJM 731)</name>
    <name type="common">Brown rot fungus</name>
    <dbReference type="NCBI Taxonomy" id="1858805"/>
    <lineage>
        <taxon>Eukaryota</taxon>
        <taxon>Fungi</taxon>
        <taxon>Dikarya</taxon>
        <taxon>Basidiomycota</taxon>
        <taxon>Agaricomycotina</taxon>
        <taxon>Dacrymycetes</taxon>
        <taxon>Dacrymycetales</taxon>
        <taxon>Dacrymycetaceae</taxon>
        <taxon>Dacryopinax</taxon>
    </lineage>
</organism>
<feature type="compositionally biased region" description="Polar residues" evidence="1">
    <location>
        <begin position="258"/>
        <end position="268"/>
    </location>
</feature>
<evidence type="ECO:0000313" key="3">
    <source>
        <dbReference type="Proteomes" id="UP000030653"/>
    </source>
</evidence>
<evidence type="ECO:0000256" key="1">
    <source>
        <dbReference type="SAM" id="MobiDB-lite"/>
    </source>
</evidence>
<feature type="compositionally biased region" description="Polar residues" evidence="1">
    <location>
        <begin position="123"/>
        <end position="140"/>
    </location>
</feature>
<dbReference type="GeneID" id="63686297"/>
<dbReference type="Proteomes" id="UP000030653">
    <property type="component" value="Unassembled WGS sequence"/>
</dbReference>
<feature type="compositionally biased region" description="Basic and acidic residues" evidence="1">
    <location>
        <begin position="1"/>
        <end position="12"/>
    </location>
</feature>
<feature type="compositionally biased region" description="Polar residues" evidence="1">
    <location>
        <begin position="14"/>
        <end position="23"/>
    </location>
</feature>
<sequence length="404" mass="43778">MGHNEPLHELHPQHGQQQLNSERQQQHEEELQLPLLHEATQLEDELQDPIQQHMQQPAEKLMKFLQQPEAQLHQEVNKLLVLQVQFLQHKQEQQKQSGSPTAEVDSAGSLQHTTPHHKDHSPHSPNTPESNFNVGQQTPDTSEHWDQPAARPGMLPQSHGTQSASASPSPASHSMATATATLLAEGVPHTAANALLFSSLPSSEALNAASAEAKVNAVINEAADKADWESYAADAASPSAVTASSHPASQEQTEAKTQESSASFPGTDVSAASASLSAPTWSAPPTGATSVNGTAAASSAAAPKKYLVKCLKLKVIQPFCPLPLLPIFVTEDNYASESPETRWMNLLHWFHSDKGPYAVPFVCKILDNTNLFTEEVKDMIVGPMGDAEQYDWPLQPEHLPTKNV</sequence>
<evidence type="ECO:0000313" key="2">
    <source>
        <dbReference type="EMBL" id="EJU00360.1"/>
    </source>
</evidence>
<dbReference type="EMBL" id="JH795867">
    <property type="protein sequence ID" value="EJU00360.1"/>
    <property type="molecule type" value="Genomic_DNA"/>
</dbReference>
<dbReference type="RefSeq" id="XP_040627257.1">
    <property type="nucleotide sequence ID" value="XM_040771235.1"/>
</dbReference>
<proteinExistence type="predicted"/>
<feature type="compositionally biased region" description="Low complexity" evidence="1">
    <location>
        <begin position="238"/>
        <end position="249"/>
    </location>
</feature>